<protein>
    <recommendedName>
        <fullName evidence="3">C-type lysozyme inhibitor domain-containing protein</fullName>
    </recommendedName>
</protein>
<proteinExistence type="predicted"/>
<name>A0ABQ1H6R1_9SPHN</name>
<evidence type="ECO:0000313" key="2">
    <source>
        <dbReference type="Proteomes" id="UP000618591"/>
    </source>
</evidence>
<evidence type="ECO:0008006" key="3">
    <source>
        <dbReference type="Google" id="ProtNLM"/>
    </source>
</evidence>
<gene>
    <name evidence="1" type="ORF">GCM10011395_34380</name>
</gene>
<comment type="caution">
    <text evidence="1">The sequence shown here is derived from an EMBL/GenBank/DDBJ whole genome shotgun (WGS) entry which is preliminary data.</text>
</comment>
<reference evidence="2" key="1">
    <citation type="journal article" date="2019" name="Int. J. Syst. Evol. Microbiol.">
        <title>The Global Catalogue of Microorganisms (GCM) 10K type strain sequencing project: providing services to taxonomists for standard genome sequencing and annotation.</title>
        <authorList>
            <consortium name="The Broad Institute Genomics Platform"/>
            <consortium name="The Broad Institute Genome Sequencing Center for Infectious Disease"/>
            <person name="Wu L."/>
            <person name="Ma J."/>
        </authorList>
    </citation>
    <scope>NUCLEOTIDE SEQUENCE [LARGE SCALE GENOMIC DNA]</scope>
    <source>
        <strain evidence="2">CGMCC 1.10106</strain>
    </source>
</reference>
<keyword evidence="2" id="KW-1185">Reference proteome</keyword>
<sequence length="94" mass="10139">MIGADGKPNLIYLSEHDGAIDTLEDGGLVYLIRRDVSTGEFGMVIIYPAAGTAETYNVLRLANGKRQVVWTQNKAHVGPGKRLSSAKVFTADCD</sequence>
<accession>A0ABQ1H6R1</accession>
<organism evidence="1 2">
    <name type="scientific">Sphingomonas psychrolutea</name>
    <dbReference type="NCBI Taxonomy" id="1259676"/>
    <lineage>
        <taxon>Bacteria</taxon>
        <taxon>Pseudomonadati</taxon>
        <taxon>Pseudomonadota</taxon>
        <taxon>Alphaproteobacteria</taxon>
        <taxon>Sphingomonadales</taxon>
        <taxon>Sphingomonadaceae</taxon>
        <taxon>Sphingomonas</taxon>
    </lineage>
</organism>
<evidence type="ECO:0000313" key="1">
    <source>
        <dbReference type="EMBL" id="GGA61152.1"/>
    </source>
</evidence>
<dbReference type="Proteomes" id="UP000618591">
    <property type="component" value="Unassembled WGS sequence"/>
</dbReference>
<dbReference type="EMBL" id="BMDW01000031">
    <property type="protein sequence ID" value="GGA61152.1"/>
    <property type="molecule type" value="Genomic_DNA"/>
</dbReference>